<dbReference type="EC" id="5.6.2.4" evidence="7"/>
<dbReference type="SUPFAM" id="SSF52540">
    <property type="entry name" value="P-loop containing nucleoside triphosphate hydrolases"/>
    <property type="match status" value="1"/>
</dbReference>
<sequence>MSSDYDLASEDEADLIAATTPSVDKKRKLDDIETGNDLTVKKVNTGPSPSIPLANRVLRERFGLPSFRLKQEAAIARILDGESATVVFPTGAGKSICYQVPAVAFRIQDQETGSRAPEFSGVTLVISPLIALMKDQVDALLKRKINAAVLNSSVSRDHYLATQEDLRLGRLDMLYCAPERLNSEGFIASLKAIPGGIRLLAVDEAHCISEWGHSFRPDYLKIARFAQEAKVERVVCLTATATPKVAQDICKAFNIPSEGLFTTTVYRPNLRLLAQTSTTHTDDVGRLASFLTKHPGPTIIYVTIQKGAEMLAGELVARGFQARPYHAGMNTDVRTKTQDNFLASGKMIVVATIAFGMGIDKPNIRNVVHFDIPSSIESYSQQIGRAGRDGLPSTCLFNLSTKDFYLRNIFTYGDRPSDRSLRLLFKDICSPERQNLKAGDIFEVSLYHQSRDVDIGPTTLGILYAHLELHYKLFRSAGALYTDYKYKPQNSRLISSDESPSARAIVRASVTKGKWTQVSLDDVATSTGIARMDLVRKMDEWNERGAIELEKRGVLNTYRLEKPLPSDQEEIDIMIKELDAGMAEKERQDLERTTALIDLVTDKKCFSRSLAEYFGESGVDMPNECGHCTWCETHEQVVLPDEPPQPPDPEKIKRILSVVKVRDDPRLLAKIAFGIKSPRIGAMKIYNTGVFESMNVCDFMELVRIFTEECAREGGGSHGDG</sequence>
<dbReference type="PROSITE" id="PS51194">
    <property type="entry name" value="HELICASE_CTER"/>
    <property type="match status" value="1"/>
</dbReference>
<dbReference type="InterPro" id="IPR032284">
    <property type="entry name" value="RecQ_Zn-bd"/>
</dbReference>
<dbReference type="GO" id="GO:0016787">
    <property type="term" value="F:hydrolase activity"/>
    <property type="evidence" value="ECO:0007669"/>
    <property type="project" value="UniProtKB-KW"/>
</dbReference>
<keyword evidence="4 7" id="KW-0347">Helicase</keyword>
<name>A0A7C8MGY4_9PLEO</name>
<dbReference type="InterPro" id="IPR004589">
    <property type="entry name" value="DNA_helicase_ATP-dep_RecQ"/>
</dbReference>
<dbReference type="AlphaFoldDB" id="A0A7C8MGY4"/>
<dbReference type="PANTHER" id="PTHR13710:SF120">
    <property type="entry name" value="BIFUNCTIONAL 3'-5' EXONUCLEASE_ATP-DEPENDENT HELICASE WRN"/>
    <property type="match status" value="1"/>
</dbReference>
<dbReference type="SMART" id="SM00487">
    <property type="entry name" value="DEXDc"/>
    <property type="match status" value="1"/>
</dbReference>
<keyword evidence="2 7" id="KW-0547">Nucleotide-binding</keyword>
<dbReference type="GO" id="GO:0000724">
    <property type="term" value="P:double-strand break repair via homologous recombination"/>
    <property type="evidence" value="ECO:0007669"/>
    <property type="project" value="TreeGrafter"/>
</dbReference>
<comment type="similarity">
    <text evidence="1 7">Belongs to the helicase family. RecQ subfamily.</text>
</comment>
<gene>
    <name evidence="10" type="ORF">BDV95DRAFT_480631</name>
</gene>
<comment type="subcellular location">
    <subcellularLocation>
        <location evidence="7">Nucleus</location>
    </subcellularLocation>
</comment>
<evidence type="ECO:0000313" key="10">
    <source>
        <dbReference type="EMBL" id="KAF2877279.1"/>
    </source>
</evidence>
<dbReference type="PANTHER" id="PTHR13710">
    <property type="entry name" value="DNA HELICASE RECQ FAMILY MEMBER"/>
    <property type="match status" value="1"/>
</dbReference>
<proteinExistence type="inferred from homology"/>
<dbReference type="GO" id="GO:0009378">
    <property type="term" value="F:four-way junction helicase activity"/>
    <property type="evidence" value="ECO:0007669"/>
    <property type="project" value="TreeGrafter"/>
</dbReference>
<feature type="domain" description="Helicase ATP-binding" evidence="8">
    <location>
        <begin position="75"/>
        <end position="259"/>
    </location>
</feature>
<comment type="caution">
    <text evidence="10">The sequence shown here is derived from an EMBL/GenBank/DDBJ whole genome shotgun (WGS) entry which is preliminary data.</text>
</comment>
<comment type="catalytic activity">
    <reaction evidence="6 7">
        <text>Couples ATP hydrolysis with the unwinding of duplex DNA by translocating in the 3'-5' direction.</text>
        <dbReference type="EC" id="5.6.2.4"/>
    </reaction>
</comment>
<evidence type="ECO:0000256" key="5">
    <source>
        <dbReference type="ARBA" id="ARBA00022840"/>
    </source>
</evidence>
<keyword evidence="5 7" id="KW-0067">ATP-binding</keyword>
<dbReference type="GO" id="GO:0005694">
    <property type="term" value="C:chromosome"/>
    <property type="evidence" value="ECO:0007669"/>
    <property type="project" value="TreeGrafter"/>
</dbReference>
<dbReference type="Gene3D" id="3.40.50.300">
    <property type="entry name" value="P-loop containing nucleotide triphosphate hydrolases"/>
    <property type="match status" value="2"/>
</dbReference>
<dbReference type="GO" id="GO:0005634">
    <property type="term" value="C:nucleus"/>
    <property type="evidence" value="ECO:0007669"/>
    <property type="project" value="UniProtKB-SubCell"/>
</dbReference>
<dbReference type="InterPro" id="IPR027417">
    <property type="entry name" value="P-loop_NTPase"/>
</dbReference>
<dbReference type="OrthoDB" id="10261556at2759"/>
<dbReference type="NCBIfam" id="TIGR00614">
    <property type="entry name" value="recQ_fam"/>
    <property type="match status" value="1"/>
</dbReference>
<dbReference type="Pfam" id="PF00270">
    <property type="entry name" value="DEAD"/>
    <property type="match status" value="1"/>
</dbReference>
<dbReference type="EMBL" id="JAADJZ010000002">
    <property type="protein sequence ID" value="KAF2877279.1"/>
    <property type="molecule type" value="Genomic_DNA"/>
</dbReference>
<dbReference type="GO" id="GO:0043138">
    <property type="term" value="F:3'-5' DNA helicase activity"/>
    <property type="evidence" value="ECO:0007669"/>
    <property type="project" value="UniProtKB-EC"/>
</dbReference>
<dbReference type="PROSITE" id="PS51192">
    <property type="entry name" value="HELICASE_ATP_BIND_1"/>
    <property type="match status" value="1"/>
</dbReference>
<reference evidence="10 11" key="1">
    <citation type="submission" date="2020-01" db="EMBL/GenBank/DDBJ databases">
        <authorList>
            <consortium name="DOE Joint Genome Institute"/>
            <person name="Haridas S."/>
            <person name="Albert R."/>
            <person name="Binder M."/>
            <person name="Bloem J."/>
            <person name="Labutti K."/>
            <person name="Salamov A."/>
            <person name="Andreopoulos B."/>
            <person name="Baker S.E."/>
            <person name="Barry K."/>
            <person name="Bills G."/>
            <person name="Bluhm B.H."/>
            <person name="Cannon C."/>
            <person name="Castanera R."/>
            <person name="Culley D.E."/>
            <person name="Daum C."/>
            <person name="Ezra D."/>
            <person name="Gonzalez J.B."/>
            <person name="Henrissat B."/>
            <person name="Kuo A."/>
            <person name="Liang C."/>
            <person name="Lipzen A."/>
            <person name="Lutzoni F."/>
            <person name="Magnuson J."/>
            <person name="Mondo S."/>
            <person name="Nolan M."/>
            <person name="Ohm R."/>
            <person name="Pangilinan J."/>
            <person name="Park H.-J.H."/>
            <person name="Ramirez L."/>
            <person name="Alfaro M."/>
            <person name="Sun H."/>
            <person name="Tritt A."/>
            <person name="Yoshinaga Y."/>
            <person name="Zwiers L.-H.L."/>
            <person name="Turgeon B.G."/>
            <person name="Goodwin S.B."/>
            <person name="Spatafora J.W."/>
            <person name="Crous P.W."/>
            <person name="Grigoriev I.V."/>
        </authorList>
    </citation>
    <scope>NUCLEOTIDE SEQUENCE [LARGE SCALE GENOMIC DNA]</scope>
    <source>
        <strain evidence="10 11">CBS 611.86</strain>
    </source>
</reference>
<dbReference type="Proteomes" id="UP000481861">
    <property type="component" value="Unassembled WGS sequence"/>
</dbReference>
<protein>
    <recommendedName>
        <fullName evidence="7">ATP-dependent DNA helicase</fullName>
        <ecNumber evidence="7">5.6.2.4</ecNumber>
    </recommendedName>
</protein>
<dbReference type="GO" id="GO:0003676">
    <property type="term" value="F:nucleic acid binding"/>
    <property type="evidence" value="ECO:0007669"/>
    <property type="project" value="InterPro"/>
</dbReference>
<feature type="domain" description="Helicase C-terminal" evidence="9">
    <location>
        <begin position="283"/>
        <end position="450"/>
    </location>
</feature>
<dbReference type="Pfam" id="PF00271">
    <property type="entry name" value="Helicase_C"/>
    <property type="match status" value="1"/>
</dbReference>
<keyword evidence="11" id="KW-1185">Reference proteome</keyword>
<evidence type="ECO:0000259" key="9">
    <source>
        <dbReference type="PROSITE" id="PS51194"/>
    </source>
</evidence>
<keyword evidence="7" id="KW-0539">Nucleus</keyword>
<keyword evidence="3 7" id="KW-0378">Hydrolase</keyword>
<evidence type="ECO:0000256" key="2">
    <source>
        <dbReference type="ARBA" id="ARBA00022741"/>
    </source>
</evidence>
<evidence type="ECO:0000259" key="8">
    <source>
        <dbReference type="PROSITE" id="PS51192"/>
    </source>
</evidence>
<dbReference type="InterPro" id="IPR001650">
    <property type="entry name" value="Helicase_C-like"/>
</dbReference>
<accession>A0A7C8MGY4</accession>
<organism evidence="10 11">
    <name type="scientific">Massariosphaeria phaeospora</name>
    <dbReference type="NCBI Taxonomy" id="100035"/>
    <lineage>
        <taxon>Eukaryota</taxon>
        <taxon>Fungi</taxon>
        <taxon>Dikarya</taxon>
        <taxon>Ascomycota</taxon>
        <taxon>Pezizomycotina</taxon>
        <taxon>Dothideomycetes</taxon>
        <taxon>Pleosporomycetidae</taxon>
        <taxon>Pleosporales</taxon>
        <taxon>Pleosporales incertae sedis</taxon>
        <taxon>Massariosphaeria</taxon>
    </lineage>
</organism>
<dbReference type="CDD" id="cd18018">
    <property type="entry name" value="DEXHc_RecQ4-like"/>
    <property type="match status" value="1"/>
</dbReference>
<dbReference type="SMART" id="SM00490">
    <property type="entry name" value="HELICc"/>
    <property type="match status" value="1"/>
</dbReference>
<dbReference type="GO" id="GO:0005524">
    <property type="term" value="F:ATP binding"/>
    <property type="evidence" value="ECO:0007669"/>
    <property type="project" value="UniProtKB-KW"/>
</dbReference>
<dbReference type="Gene3D" id="1.10.10.10">
    <property type="entry name" value="Winged helix-like DNA-binding domain superfamily/Winged helix DNA-binding domain"/>
    <property type="match status" value="1"/>
</dbReference>
<dbReference type="Pfam" id="PF16124">
    <property type="entry name" value="RecQ_Zn_bind"/>
    <property type="match status" value="1"/>
</dbReference>
<evidence type="ECO:0000256" key="1">
    <source>
        <dbReference type="ARBA" id="ARBA00005446"/>
    </source>
</evidence>
<evidence type="ECO:0000313" key="11">
    <source>
        <dbReference type="Proteomes" id="UP000481861"/>
    </source>
</evidence>
<comment type="catalytic activity">
    <reaction evidence="7">
        <text>ATP + H2O = ADP + phosphate + H(+)</text>
        <dbReference type="Rhea" id="RHEA:13065"/>
        <dbReference type="ChEBI" id="CHEBI:15377"/>
        <dbReference type="ChEBI" id="CHEBI:15378"/>
        <dbReference type="ChEBI" id="CHEBI:30616"/>
        <dbReference type="ChEBI" id="CHEBI:43474"/>
        <dbReference type="ChEBI" id="CHEBI:456216"/>
    </reaction>
</comment>
<evidence type="ECO:0000256" key="4">
    <source>
        <dbReference type="ARBA" id="ARBA00022806"/>
    </source>
</evidence>
<evidence type="ECO:0000256" key="7">
    <source>
        <dbReference type="RuleBase" id="RU364117"/>
    </source>
</evidence>
<dbReference type="InterPro" id="IPR011545">
    <property type="entry name" value="DEAD/DEAH_box_helicase_dom"/>
</dbReference>
<evidence type="ECO:0000256" key="3">
    <source>
        <dbReference type="ARBA" id="ARBA00022801"/>
    </source>
</evidence>
<dbReference type="InterPro" id="IPR014001">
    <property type="entry name" value="Helicase_ATP-bd"/>
</dbReference>
<dbReference type="InterPro" id="IPR036388">
    <property type="entry name" value="WH-like_DNA-bd_sf"/>
</dbReference>
<dbReference type="GO" id="GO:0005737">
    <property type="term" value="C:cytoplasm"/>
    <property type="evidence" value="ECO:0007669"/>
    <property type="project" value="TreeGrafter"/>
</dbReference>
<evidence type="ECO:0000256" key="6">
    <source>
        <dbReference type="ARBA" id="ARBA00034617"/>
    </source>
</evidence>